<dbReference type="PANTHER" id="PTHR43829">
    <property type="entry name" value="AQUAPORIN OR AQUAGLYCEROPORIN RELATED"/>
    <property type="match status" value="1"/>
</dbReference>
<dbReference type="GO" id="GO:0015250">
    <property type="term" value="F:water channel activity"/>
    <property type="evidence" value="ECO:0007669"/>
    <property type="project" value="TreeGrafter"/>
</dbReference>
<comment type="subcellular location">
    <subcellularLocation>
        <location evidence="1">Membrane</location>
        <topology evidence="1">Multi-pass membrane protein</topology>
    </subcellularLocation>
</comment>
<dbReference type="InParanoid" id="A0A067MQF3"/>
<name>A0A067MQF3_BOTB1</name>
<keyword evidence="3" id="KW-0813">Transport</keyword>
<dbReference type="Gene3D" id="1.20.1080.10">
    <property type="entry name" value="Glycerol uptake facilitator protein"/>
    <property type="match status" value="1"/>
</dbReference>
<evidence type="ECO:0000256" key="2">
    <source>
        <dbReference type="ARBA" id="ARBA00006175"/>
    </source>
</evidence>
<keyword evidence="6 9" id="KW-1133">Transmembrane helix</keyword>
<organism evidence="10 11">
    <name type="scientific">Botryobasidium botryosum (strain FD-172 SS1)</name>
    <dbReference type="NCBI Taxonomy" id="930990"/>
    <lineage>
        <taxon>Eukaryota</taxon>
        <taxon>Fungi</taxon>
        <taxon>Dikarya</taxon>
        <taxon>Basidiomycota</taxon>
        <taxon>Agaricomycotina</taxon>
        <taxon>Agaricomycetes</taxon>
        <taxon>Cantharellales</taxon>
        <taxon>Botryobasidiaceae</taxon>
        <taxon>Botryobasidium</taxon>
    </lineage>
</organism>
<evidence type="ECO:0000256" key="3">
    <source>
        <dbReference type="ARBA" id="ARBA00022448"/>
    </source>
</evidence>
<comment type="similarity">
    <text evidence="2">Belongs to the MIP/aquaporin (TC 1.A.8) family.</text>
</comment>
<gene>
    <name evidence="10" type="ORF">BOTBODRAFT_29949</name>
</gene>
<dbReference type="EMBL" id="KL198023">
    <property type="protein sequence ID" value="KDQ17794.1"/>
    <property type="molecule type" value="Genomic_DNA"/>
</dbReference>
<dbReference type="AlphaFoldDB" id="A0A067MQF3"/>
<evidence type="ECO:0000256" key="4">
    <source>
        <dbReference type="ARBA" id="ARBA00022692"/>
    </source>
</evidence>
<dbReference type="Pfam" id="PF00230">
    <property type="entry name" value="MIP"/>
    <property type="match status" value="1"/>
</dbReference>
<dbReference type="GO" id="GO:0015254">
    <property type="term" value="F:glycerol channel activity"/>
    <property type="evidence" value="ECO:0007669"/>
    <property type="project" value="TreeGrafter"/>
</dbReference>
<evidence type="ECO:0008006" key="12">
    <source>
        <dbReference type="Google" id="ProtNLM"/>
    </source>
</evidence>
<keyword evidence="5" id="KW-0677">Repeat</keyword>
<reference evidence="11" key="1">
    <citation type="journal article" date="2014" name="Proc. Natl. Acad. Sci. U.S.A.">
        <title>Extensive sampling of basidiomycete genomes demonstrates inadequacy of the white-rot/brown-rot paradigm for wood decay fungi.</title>
        <authorList>
            <person name="Riley R."/>
            <person name="Salamov A.A."/>
            <person name="Brown D.W."/>
            <person name="Nagy L.G."/>
            <person name="Floudas D."/>
            <person name="Held B.W."/>
            <person name="Levasseur A."/>
            <person name="Lombard V."/>
            <person name="Morin E."/>
            <person name="Otillar R."/>
            <person name="Lindquist E.A."/>
            <person name="Sun H."/>
            <person name="LaButti K.M."/>
            <person name="Schmutz J."/>
            <person name="Jabbour D."/>
            <person name="Luo H."/>
            <person name="Baker S.E."/>
            <person name="Pisabarro A.G."/>
            <person name="Walton J.D."/>
            <person name="Blanchette R.A."/>
            <person name="Henrissat B."/>
            <person name="Martin F."/>
            <person name="Cullen D."/>
            <person name="Hibbett D.S."/>
            <person name="Grigoriev I.V."/>
        </authorList>
    </citation>
    <scope>NUCLEOTIDE SEQUENCE [LARGE SCALE GENOMIC DNA]</scope>
    <source>
        <strain evidence="11">FD-172 SS1</strain>
    </source>
</reference>
<sequence>MHSGGFDNPVLTVGMACTGRLSPKKVPAYLAMQFAGALLGATAAYAYYSPAIDAFEGGPGIRTVPGSAKFFATIYAPGALPFDYQTLPLVPHMVAQVVLVMAQSTFIPVDPFQIPVFLPICLSVLNVIGRMAVNPARDLATCLVLHGAGYGGQVWTQGSMFYWPITVISTVFAAIFGANLGIGLELERLEKDLRMRRGAL</sequence>
<dbReference type="InterPro" id="IPR050363">
    <property type="entry name" value="MIP/Aquaporin"/>
</dbReference>
<evidence type="ECO:0000256" key="9">
    <source>
        <dbReference type="SAM" id="Phobius"/>
    </source>
</evidence>
<dbReference type="Proteomes" id="UP000027195">
    <property type="component" value="Unassembled WGS sequence"/>
</dbReference>
<evidence type="ECO:0000256" key="6">
    <source>
        <dbReference type="ARBA" id="ARBA00022989"/>
    </source>
</evidence>
<protein>
    <recommendedName>
        <fullName evidence="12">Aquaporin-like protein</fullName>
    </recommendedName>
</protein>
<evidence type="ECO:0000313" key="11">
    <source>
        <dbReference type="Proteomes" id="UP000027195"/>
    </source>
</evidence>
<evidence type="ECO:0000256" key="8">
    <source>
        <dbReference type="ARBA" id="ARBA00034651"/>
    </source>
</evidence>
<evidence type="ECO:0000313" key="10">
    <source>
        <dbReference type="EMBL" id="KDQ17794.1"/>
    </source>
</evidence>
<dbReference type="InterPro" id="IPR000425">
    <property type="entry name" value="MIP"/>
</dbReference>
<keyword evidence="4 9" id="KW-0812">Transmembrane</keyword>
<dbReference type="GO" id="GO:0005886">
    <property type="term" value="C:plasma membrane"/>
    <property type="evidence" value="ECO:0007669"/>
    <property type="project" value="TreeGrafter"/>
</dbReference>
<evidence type="ECO:0000256" key="7">
    <source>
        <dbReference type="ARBA" id="ARBA00023136"/>
    </source>
</evidence>
<accession>A0A067MQF3</accession>
<dbReference type="InterPro" id="IPR023271">
    <property type="entry name" value="Aquaporin-like"/>
</dbReference>
<dbReference type="PANTHER" id="PTHR43829:SF9">
    <property type="entry name" value="AQUAPORIN-9"/>
    <property type="match status" value="1"/>
</dbReference>
<dbReference type="STRING" id="930990.A0A067MQF3"/>
<keyword evidence="11" id="KW-1185">Reference proteome</keyword>
<dbReference type="HOGENOM" id="CLU_1366047_0_0_1"/>
<dbReference type="OrthoDB" id="3222at2759"/>
<feature type="transmembrane region" description="Helical" evidence="9">
    <location>
        <begin position="28"/>
        <end position="48"/>
    </location>
</feature>
<evidence type="ECO:0000256" key="1">
    <source>
        <dbReference type="ARBA" id="ARBA00004141"/>
    </source>
</evidence>
<comment type="catalytic activity">
    <reaction evidence="8">
        <text>H2O(in) = H2O(out)</text>
        <dbReference type="Rhea" id="RHEA:29667"/>
        <dbReference type="ChEBI" id="CHEBI:15377"/>
    </reaction>
</comment>
<keyword evidence="7 9" id="KW-0472">Membrane</keyword>
<dbReference type="SUPFAM" id="SSF81338">
    <property type="entry name" value="Aquaporin-like"/>
    <property type="match status" value="1"/>
</dbReference>
<evidence type="ECO:0000256" key="5">
    <source>
        <dbReference type="ARBA" id="ARBA00022737"/>
    </source>
</evidence>
<feature type="transmembrane region" description="Helical" evidence="9">
    <location>
        <begin position="161"/>
        <end position="186"/>
    </location>
</feature>
<proteinExistence type="inferred from homology"/>